<organism evidence="1 2">
    <name type="scientific">Brachybacterium hainanense</name>
    <dbReference type="NCBI Taxonomy" id="1541174"/>
    <lineage>
        <taxon>Bacteria</taxon>
        <taxon>Bacillati</taxon>
        <taxon>Actinomycetota</taxon>
        <taxon>Actinomycetes</taxon>
        <taxon>Micrococcales</taxon>
        <taxon>Dermabacteraceae</taxon>
        <taxon>Brachybacterium</taxon>
    </lineage>
</organism>
<comment type="caution">
    <text evidence="1">The sequence shown here is derived from an EMBL/GenBank/DDBJ whole genome shotgun (WGS) entry which is preliminary data.</text>
</comment>
<proteinExistence type="predicted"/>
<dbReference type="EMBL" id="JBHLSV010000018">
    <property type="protein sequence ID" value="MFC0675039.1"/>
    <property type="molecule type" value="Genomic_DNA"/>
</dbReference>
<name>A0ABV6REQ8_9MICO</name>
<sequence>MSASLPAAEIVIACHTPERNVQDAVASVLDHNENVAARVVAHNVDPGELWAVIDPRHHDGVVMDELRDGLRSPSGPFSHGIDTGRSEWFGILGSDDVLEPGAVDSWRRLALRTRAQYVIPRLRREERRFPTPTPPVRAHQLARILAGAAPDLDPIRDRLVFRSAPLGLIEREFFTGFEHRLEPGLNVGGDVHLTTQLMLHARTAFDATGPAYLVRDSASDRTTLVIRPLSQQFGFFETTFAHLSSDTERHAVALKFLRIHIFSALVVRSRPEHWSTAQREELARWTQFLLGQSRRVRADLSVAEERLVQQCLAPYTPHEDLLAASRARGRHASVSAVLPSHPLRLLAPQGSLRTVAGSALNMLVPRRRR</sequence>
<evidence type="ECO:0000313" key="1">
    <source>
        <dbReference type="EMBL" id="MFC0675039.1"/>
    </source>
</evidence>
<evidence type="ECO:0008006" key="3">
    <source>
        <dbReference type="Google" id="ProtNLM"/>
    </source>
</evidence>
<reference evidence="1 2" key="1">
    <citation type="submission" date="2024-09" db="EMBL/GenBank/DDBJ databases">
        <authorList>
            <person name="Sun Q."/>
            <person name="Mori K."/>
        </authorList>
    </citation>
    <scope>NUCLEOTIDE SEQUENCE [LARGE SCALE GENOMIC DNA]</scope>
    <source>
        <strain evidence="1 2">CICC 10874</strain>
    </source>
</reference>
<accession>A0ABV6REQ8</accession>
<dbReference type="RefSeq" id="WP_376981694.1">
    <property type="nucleotide sequence ID" value="NZ_JBHLSV010000018.1"/>
</dbReference>
<protein>
    <recommendedName>
        <fullName evidence="3">Glycosyltransferase 2-like domain-containing protein</fullName>
    </recommendedName>
</protein>
<gene>
    <name evidence="1" type="ORF">ACFFF6_13820</name>
</gene>
<dbReference type="Proteomes" id="UP001589793">
    <property type="component" value="Unassembled WGS sequence"/>
</dbReference>
<keyword evidence="2" id="KW-1185">Reference proteome</keyword>
<evidence type="ECO:0000313" key="2">
    <source>
        <dbReference type="Proteomes" id="UP001589793"/>
    </source>
</evidence>